<feature type="transmembrane region" description="Helical" evidence="10">
    <location>
        <begin position="195"/>
        <end position="220"/>
    </location>
</feature>
<evidence type="ECO:0000259" key="11">
    <source>
        <dbReference type="Pfam" id="PF01478"/>
    </source>
</evidence>
<keyword evidence="9" id="KW-0511">Multifunctional enzyme</keyword>
<dbReference type="RefSeq" id="WP_194978848.1">
    <property type="nucleotide sequence ID" value="NZ_JADMKS010000012.1"/>
</dbReference>
<keyword evidence="9" id="KW-0489">Methyltransferase</keyword>
<reference evidence="13" key="2">
    <citation type="submission" date="2022-09" db="EMBL/GenBank/DDBJ databases">
        <title>Rouxiella aceris sp. nov., isolated from tree sap and emended description of the genus Rhouxiella.</title>
        <authorList>
            <person name="Kim I.S."/>
        </authorList>
    </citation>
    <scope>NUCLEOTIDE SEQUENCE</scope>
    <source>
        <strain evidence="13">SAP-2</strain>
    </source>
</reference>
<dbReference type="GO" id="GO:0006465">
    <property type="term" value="P:signal peptide processing"/>
    <property type="evidence" value="ECO:0007669"/>
    <property type="project" value="TreeGrafter"/>
</dbReference>
<keyword evidence="4" id="KW-0997">Cell inner membrane</keyword>
<name>A0AA40X711_9GAMM</name>
<sequence length="245" mass="26702">MLMILLSVVLGAVIGSFLNVVIYRLPKALCGEEISLSFPASFCPVCLHPLRWRHNVPVLGWLLLKGKCADCRSAISPSYPLIEALMAALFGWVVWQHGPSVDAAIILFALCLLVPLACIDAKTMLLPDRLMYPLLVSGLAVAFAGRGRIDWQDACLAAALGYAVPWMLSKIFYLLKKREGLGGGDIKLFAALGAWVGYTQLWNIMMISCILALLSGLILLKVKSGQAFPFGPYPIIVTILIFLIN</sequence>
<organism evidence="13 14">
    <name type="scientific">Rouxiella silvae</name>
    <dbReference type="NCBI Taxonomy" id="1646373"/>
    <lineage>
        <taxon>Bacteria</taxon>
        <taxon>Pseudomonadati</taxon>
        <taxon>Pseudomonadota</taxon>
        <taxon>Gammaproteobacteria</taxon>
        <taxon>Enterobacterales</taxon>
        <taxon>Yersiniaceae</taxon>
        <taxon>Rouxiella</taxon>
    </lineage>
</organism>
<comment type="subcellular location">
    <subcellularLocation>
        <location evidence="1">Cell inner membrane</location>
        <topology evidence="1">Multi-pass membrane protein</topology>
    </subcellularLocation>
    <subcellularLocation>
        <location evidence="9">Cell membrane</location>
        <topology evidence="9">Multi-pass membrane protein</topology>
    </subcellularLocation>
</comment>
<proteinExistence type="inferred from homology"/>
<evidence type="ECO:0000256" key="5">
    <source>
        <dbReference type="ARBA" id="ARBA00022692"/>
    </source>
</evidence>
<dbReference type="PRINTS" id="PR00864">
    <property type="entry name" value="PREPILNPTASE"/>
</dbReference>
<evidence type="ECO:0000256" key="3">
    <source>
        <dbReference type="ARBA" id="ARBA00022475"/>
    </source>
</evidence>
<accession>A0AA40X711</accession>
<dbReference type="GO" id="GO:0008168">
    <property type="term" value="F:methyltransferase activity"/>
    <property type="evidence" value="ECO:0007669"/>
    <property type="project" value="UniProtKB-KW"/>
</dbReference>
<keyword evidence="9" id="KW-0645">Protease</keyword>
<comment type="catalytic activity">
    <reaction evidence="9">
        <text>Typically cleaves a -Gly-|-Phe- bond to release an N-terminal, basic peptide of 5-8 residues from type IV prepilin, and then N-methylates the new N-terminal amino group, the methyl donor being S-adenosyl-L-methionine.</text>
        <dbReference type="EC" id="3.4.23.43"/>
    </reaction>
</comment>
<dbReference type="InterPro" id="IPR010627">
    <property type="entry name" value="Prepilin_pept_A24_N"/>
</dbReference>
<dbReference type="PANTHER" id="PTHR30487">
    <property type="entry name" value="TYPE 4 PREPILIN-LIKE PROTEINS LEADER PEPTIDE-PROCESSING ENZYME"/>
    <property type="match status" value="1"/>
</dbReference>
<evidence type="ECO:0000256" key="8">
    <source>
        <dbReference type="RuleBase" id="RU003793"/>
    </source>
</evidence>
<dbReference type="EMBL" id="JADMKS010000012">
    <property type="protein sequence ID" value="MBF6639624.1"/>
    <property type="molecule type" value="Genomic_DNA"/>
</dbReference>
<feature type="transmembrane region" description="Helical" evidence="10">
    <location>
        <begin position="226"/>
        <end position="244"/>
    </location>
</feature>
<evidence type="ECO:0000259" key="12">
    <source>
        <dbReference type="Pfam" id="PF06750"/>
    </source>
</evidence>
<keyword evidence="3" id="KW-1003">Cell membrane</keyword>
<evidence type="ECO:0000256" key="2">
    <source>
        <dbReference type="ARBA" id="ARBA00005801"/>
    </source>
</evidence>
<dbReference type="InterPro" id="IPR000045">
    <property type="entry name" value="Prepilin_IV_endopep_pep"/>
</dbReference>
<evidence type="ECO:0000256" key="7">
    <source>
        <dbReference type="ARBA" id="ARBA00023136"/>
    </source>
</evidence>
<feature type="transmembrane region" description="Helical" evidence="10">
    <location>
        <begin position="155"/>
        <end position="175"/>
    </location>
</feature>
<keyword evidence="9" id="KW-0378">Hydrolase</keyword>
<dbReference type="InterPro" id="IPR050882">
    <property type="entry name" value="Prepilin_peptidase/N-MTase"/>
</dbReference>
<comment type="function">
    <text evidence="9">Plays an essential role in type IV pili and type II pseudopili formation by proteolytically removing the leader sequence from substrate proteins and subsequently monomethylating the alpha-amino group of the newly exposed N-terminal phenylalanine.</text>
</comment>
<keyword evidence="5 9" id="KW-0812">Transmembrane</keyword>
<evidence type="ECO:0000256" key="4">
    <source>
        <dbReference type="ARBA" id="ARBA00022519"/>
    </source>
</evidence>
<evidence type="ECO:0000256" key="1">
    <source>
        <dbReference type="ARBA" id="ARBA00004429"/>
    </source>
</evidence>
<dbReference type="InterPro" id="IPR014032">
    <property type="entry name" value="Peptidase_A24A_bac"/>
</dbReference>
<protein>
    <recommendedName>
        <fullName evidence="9">Prepilin leader peptidase/N-methyltransferase</fullName>
        <ecNumber evidence="9">2.1.1.-</ecNumber>
        <ecNumber evidence="9">3.4.23.43</ecNumber>
    </recommendedName>
</protein>
<reference evidence="13" key="1">
    <citation type="submission" date="2020-11" db="EMBL/GenBank/DDBJ databases">
        <authorList>
            <person name="Lee S.D."/>
        </authorList>
    </citation>
    <scope>NUCLEOTIDE SEQUENCE</scope>
    <source>
        <strain evidence="13">SAP-2</strain>
    </source>
</reference>
<dbReference type="GO" id="GO:0005886">
    <property type="term" value="C:plasma membrane"/>
    <property type="evidence" value="ECO:0007669"/>
    <property type="project" value="UniProtKB-SubCell"/>
</dbReference>
<dbReference type="Gene3D" id="1.20.120.1220">
    <property type="match status" value="1"/>
</dbReference>
<dbReference type="Proteomes" id="UP000705283">
    <property type="component" value="Unassembled WGS sequence"/>
</dbReference>
<feature type="domain" description="Prepilin type IV endopeptidase peptidase" evidence="11">
    <location>
        <begin position="108"/>
        <end position="216"/>
    </location>
</feature>
<keyword evidence="6 10" id="KW-1133">Transmembrane helix</keyword>
<feature type="domain" description="Prepilin peptidase A24 N-terminal" evidence="12">
    <location>
        <begin position="9"/>
        <end position="96"/>
    </location>
</feature>
<dbReference type="GO" id="GO:0032259">
    <property type="term" value="P:methylation"/>
    <property type="evidence" value="ECO:0007669"/>
    <property type="project" value="UniProtKB-KW"/>
</dbReference>
<evidence type="ECO:0000256" key="10">
    <source>
        <dbReference type="SAM" id="Phobius"/>
    </source>
</evidence>
<gene>
    <name evidence="13" type="ORF">ITX54_23430</name>
</gene>
<comment type="similarity">
    <text evidence="2 8">Belongs to the peptidase A24 family.</text>
</comment>
<feature type="transmembrane region" description="Helical" evidence="10">
    <location>
        <begin position="101"/>
        <end position="118"/>
    </location>
</feature>
<feature type="transmembrane region" description="Helical" evidence="10">
    <location>
        <begin position="73"/>
        <end position="95"/>
    </location>
</feature>
<dbReference type="AlphaFoldDB" id="A0AA40X711"/>
<dbReference type="EC" id="2.1.1.-" evidence="9"/>
<dbReference type="Pfam" id="PF06750">
    <property type="entry name" value="A24_N_bact"/>
    <property type="match status" value="1"/>
</dbReference>
<evidence type="ECO:0000313" key="13">
    <source>
        <dbReference type="EMBL" id="MBF6639624.1"/>
    </source>
</evidence>
<evidence type="ECO:0000256" key="6">
    <source>
        <dbReference type="ARBA" id="ARBA00022989"/>
    </source>
</evidence>
<evidence type="ECO:0000313" key="14">
    <source>
        <dbReference type="Proteomes" id="UP000705283"/>
    </source>
</evidence>
<dbReference type="GO" id="GO:0004190">
    <property type="term" value="F:aspartic-type endopeptidase activity"/>
    <property type="evidence" value="ECO:0007669"/>
    <property type="project" value="UniProtKB-EC"/>
</dbReference>
<comment type="caution">
    <text evidence="13">The sequence shown here is derived from an EMBL/GenBank/DDBJ whole genome shotgun (WGS) entry which is preliminary data.</text>
</comment>
<dbReference type="PANTHER" id="PTHR30487:SF0">
    <property type="entry name" value="PREPILIN LEADER PEPTIDASE_N-METHYLTRANSFERASE-RELATED"/>
    <property type="match status" value="1"/>
</dbReference>
<keyword evidence="9" id="KW-0808">Transferase</keyword>
<evidence type="ECO:0000256" key="9">
    <source>
        <dbReference type="RuleBase" id="RU003794"/>
    </source>
</evidence>
<keyword evidence="7 10" id="KW-0472">Membrane</keyword>
<dbReference type="Pfam" id="PF01478">
    <property type="entry name" value="Peptidase_A24"/>
    <property type="match status" value="1"/>
</dbReference>
<dbReference type="EC" id="3.4.23.43" evidence="9"/>